<reference evidence="8 9" key="1">
    <citation type="journal article" date="2013" name="BMC Genomics">
        <title>Reconstruction of the lipid metabolism for the microalga Monoraphidium neglectum from its genome sequence reveals characteristics suitable for biofuel production.</title>
        <authorList>
            <person name="Bogen C."/>
            <person name="Al-Dilaimi A."/>
            <person name="Albersmeier A."/>
            <person name="Wichmann J."/>
            <person name="Grundmann M."/>
            <person name="Rupp O."/>
            <person name="Lauersen K.J."/>
            <person name="Blifernez-Klassen O."/>
            <person name="Kalinowski J."/>
            <person name="Goesmann A."/>
            <person name="Mussgnug J.H."/>
            <person name="Kruse O."/>
        </authorList>
    </citation>
    <scope>NUCLEOTIDE SEQUENCE [LARGE SCALE GENOMIC DNA]</scope>
    <source>
        <strain evidence="8 9">SAG 48.87</strain>
    </source>
</reference>
<feature type="transmembrane region" description="Helical" evidence="7">
    <location>
        <begin position="348"/>
        <end position="370"/>
    </location>
</feature>
<dbReference type="KEGG" id="mng:MNEG_7398"/>
<feature type="transmembrane region" description="Helical" evidence="7">
    <location>
        <begin position="317"/>
        <end position="336"/>
    </location>
</feature>
<dbReference type="Pfam" id="PF03547">
    <property type="entry name" value="Mem_trans"/>
    <property type="match status" value="1"/>
</dbReference>
<feature type="transmembrane region" description="Helical" evidence="7">
    <location>
        <begin position="408"/>
        <end position="428"/>
    </location>
</feature>
<comment type="subcellular location">
    <subcellularLocation>
        <location evidence="1">Membrane</location>
        <topology evidence="1">Multi-pass membrane protein</topology>
    </subcellularLocation>
</comment>
<evidence type="ECO:0000256" key="5">
    <source>
        <dbReference type="ARBA" id="ARBA00022989"/>
    </source>
</evidence>
<feature type="transmembrane region" description="Helical" evidence="7">
    <location>
        <begin position="41"/>
        <end position="58"/>
    </location>
</feature>
<dbReference type="InterPro" id="IPR004776">
    <property type="entry name" value="Mem_transp_PIN-like"/>
</dbReference>
<dbReference type="PANTHER" id="PTHR31752">
    <property type="entry name" value="AUXIN EFFLUX CARRIER COMPONENT 1B-RELATED"/>
    <property type="match status" value="1"/>
</dbReference>
<evidence type="ECO:0000256" key="7">
    <source>
        <dbReference type="SAM" id="Phobius"/>
    </source>
</evidence>
<sequence>MIDYVNIMLTGVQSLLALAAGWACARWRALDSEPAVQQLNLFVLRVCIPALQVWLLAVKTDMRRKENWSVLCAFLSWSLGLQLLCAAGQLAARRRIDRARLAVESLVLTTNNTGILGPVVLEAALGPRYAPLGMLATVVLYFQQLPSAAVLFDAAQRAQKSEEHELLLPSVKAGAEAEGGAGRRRGGGALAGARGRGPHDIVVCSGGGGVHSSTAASTAPAAAPTAATAAALAAATVAAAAPQSGTADRGERGPVAAAAVAAAPGGGGALLMMARNPMVWSTAAALLLSCLGSAVILEPTSPRHLRALGFVEPLLRWFAGCTAPVTLFCTGLWAEGQEAAKGPGQRELTTFLVLRATLAPALMALIARLSGFHGDMAVALVILSILPVAQTAFVICKQYETGTHAITAAMVASLLLMLPQLVGTLALLERWGAFL</sequence>
<protein>
    <recommendedName>
        <fullName evidence="10">Auxin efflux carrier</fullName>
    </recommendedName>
</protein>
<keyword evidence="4 7" id="KW-0812">Transmembrane</keyword>
<evidence type="ECO:0000256" key="6">
    <source>
        <dbReference type="ARBA" id="ARBA00023136"/>
    </source>
</evidence>
<dbReference type="OrthoDB" id="2133778at2759"/>
<dbReference type="GeneID" id="25740274"/>
<dbReference type="InterPro" id="IPR051107">
    <property type="entry name" value="Auxin_Efflux_Carrier"/>
</dbReference>
<dbReference type="AlphaFoldDB" id="A0A0D2N358"/>
<comment type="similarity">
    <text evidence="2">Belongs to the auxin efflux carrier (TC 2.A.69.1) family.</text>
</comment>
<feature type="transmembrane region" description="Helical" evidence="7">
    <location>
        <begin position="376"/>
        <end position="396"/>
    </location>
</feature>
<organism evidence="8 9">
    <name type="scientific">Monoraphidium neglectum</name>
    <dbReference type="NCBI Taxonomy" id="145388"/>
    <lineage>
        <taxon>Eukaryota</taxon>
        <taxon>Viridiplantae</taxon>
        <taxon>Chlorophyta</taxon>
        <taxon>core chlorophytes</taxon>
        <taxon>Chlorophyceae</taxon>
        <taxon>CS clade</taxon>
        <taxon>Sphaeropleales</taxon>
        <taxon>Selenastraceae</taxon>
        <taxon>Monoraphidium</taxon>
    </lineage>
</organism>
<dbReference type="RefSeq" id="XP_013899585.1">
    <property type="nucleotide sequence ID" value="XM_014044131.1"/>
</dbReference>
<name>A0A0D2N358_9CHLO</name>
<evidence type="ECO:0000256" key="4">
    <source>
        <dbReference type="ARBA" id="ARBA00022692"/>
    </source>
</evidence>
<keyword evidence="9" id="KW-1185">Reference proteome</keyword>
<feature type="transmembrane region" description="Helical" evidence="7">
    <location>
        <begin position="278"/>
        <end position="297"/>
    </location>
</feature>
<evidence type="ECO:0000313" key="9">
    <source>
        <dbReference type="Proteomes" id="UP000054498"/>
    </source>
</evidence>
<evidence type="ECO:0000256" key="3">
    <source>
        <dbReference type="ARBA" id="ARBA00022448"/>
    </source>
</evidence>
<dbReference type="PANTHER" id="PTHR31752:SF18">
    <property type="entry name" value="AUXIN EFFLUX CARRIER COMPONENT 1"/>
    <property type="match status" value="1"/>
</dbReference>
<evidence type="ECO:0000256" key="2">
    <source>
        <dbReference type="ARBA" id="ARBA00009177"/>
    </source>
</evidence>
<dbReference type="Proteomes" id="UP000054498">
    <property type="component" value="Unassembled WGS sequence"/>
</dbReference>
<dbReference type="GO" id="GO:0055085">
    <property type="term" value="P:transmembrane transport"/>
    <property type="evidence" value="ECO:0007669"/>
    <property type="project" value="InterPro"/>
</dbReference>
<dbReference type="GO" id="GO:0016020">
    <property type="term" value="C:membrane"/>
    <property type="evidence" value="ECO:0007669"/>
    <property type="project" value="UniProtKB-SubCell"/>
</dbReference>
<evidence type="ECO:0000313" key="8">
    <source>
        <dbReference type="EMBL" id="KIZ00566.1"/>
    </source>
</evidence>
<keyword evidence="3" id="KW-0813">Transport</keyword>
<keyword evidence="6 7" id="KW-0472">Membrane</keyword>
<evidence type="ECO:0000256" key="1">
    <source>
        <dbReference type="ARBA" id="ARBA00004141"/>
    </source>
</evidence>
<dbReference type="EMBL" id="KK101522">
    <property type="protein sequence ID" value="KIZ00566.1"/>
    <property type="molecule type" value="Genomic_DNA"/>
</dbReference>
<keyword evidence="5 7" id="KW-1133">Transmembrane helix</keyword>
<evidence type="ECO:0008006" key="10">
    <source>
        <dbReference type="Google" id="ProtNLM"/>
    </source>
</evidence>
<proteinExistence type="inferred from homology"/>
<feature type="transmembrane region" description="Helical" evidence="7">
    <location>
        <begin position="70"/>
        <end position="92"/>
    </location>
</feature>
<accession>A0A0D2N358</accession>
<gene>
    <name evidence="8" type="ORF">MNEG_7398</name>
</gene>